<evidence type="ECO:0000313" key="1">
    <source>
        <dbReference type="EMBL" id="EKM29261.1"/>
    </source>
</evidence>
<accession>A0A454CS75</accession>
<proteinExistence type="predicted"/>
<dbReference type="Proteomes" id="UP000008367">
    <property type="component" value="Unassembled WGS sequence"/>
</dbReference>
<dbReference type="EMBL" id="AJSR01002167">
    <property type="protein sequence ID" value="EKM29261.1"/>
    <property type="molecule type" value="Genomic_DNA"/>
</dbReference>
<organism evidence="1 2">
    <name type="scientific">Vibrio harveyi</name>
    <name type="common">Beneckea harveyi</name>
    <dbReference type="NCBI Taxonomy" id="669"/>
    <lineage>
        <taxon>Bacteria</taxon>
        <taxon>Pseudomonadati</taxon>
        <taxon>Pseudomonadota</taxon>
        <taxon>Gammaproteobacteria</taxon>
        <taxon>Vibrionales</taxon>
        <taxon>Vibrionaceae</taxon>
        <taxon>Vibrio</taxon>
    </lineage>
</organism>
<protein>
    <submittedName>
        <fullName evidence="1">Uncharacterized protein</fullName>
    </submittedName>
</protein>
<comment type="caution">
    <text evidence="1">The sequence shown here is derived from an EMBL/GenBank/DDBJ whole genome shotgun (WGS) entry which is preliminary data.</text>
</comment>
<evidence type="ECO:0000313" key="2">
    <source>
        <dbReference type="Proteomes" id="UP000008367"/>
    </source>
</evidence>
<sequence>MLCKSLKLKERLSALFFCSAFWVMTELVIQVEQSADEECHDGNREEGIHT</sequence>
<name>A0A454CS75_VIBHA</name>
<gene>
    <name evidence="1" type="ORF">VCHENC02_4917</name>
</gene>
<dbReference type="AlphaFoldDB" id="A0A454CS75"/>
<reference evidence="1 2" key="1">
    <citation type="submission" date="2012-10" db="EMBL/GenBank/DDBJ databases">
        <title>Genome sequence of Vibrio Cholerae HENC-02.</title>
        <authorList>
            <person name="Eppinger M."/>
            <person name="Hasan N.A."/>
            <person name="Sengamalay N."/>
            <person name="Hine E."/>
            <person name="Su Q."/>
            <person name="Daugherty S.C."/>
            <person name="Young S."/>
            <person name="Sadzewicz L."/>
            <person name="Tallon L."/>
            <person name="Cebula T.A."/>
            <person name="Ravel J."/>
            <person name="Colwell R.R."/>
        </authorList>
    </citation>
    <scope>NUCLEOTIDE SEQUENCE [LARGE SCALE GENOMIC DNA]</scope>
    <source>
        <strain evidence="1 2">HENC-02</strain>
    </source>
</reference>